<evidence type="ECO:0008006" key="5">
    <source>
        <dbReference type="Google" id="ProtNLM"/>
    </source>
</evidence>
<keyword evidence="2" id="KW-1133">Transmembrane helix</keyword>
<keyword evidence="2" id="KW-0812">Transmembrane</keyword>
<dbReference type="GO" id="GO:0005886">
    <property type="term" value="C:plasma membrane"/>
    <property type="evidence" value="ECO:0007669"/>
    <property type="project" value="InterPro"/>
</dbReference>
<evidence type="ECO:0000313" key="3">
    <source>
        <dbReference type="EMBL" id="KZV79638.1"/>
    </source>
</evidence>
<dbReference type="GO" id="GO:0032153">
    <property type="term" value="C:cell division site"/>
    <property type="evidence" value="ECO:0007669"/>
    <property type="project" value="TreeGrafter"/>
</dbReference>
<dbReference type="Pfam" id="PF06687">
    <property type="entry name" value="SUR7"/>
    <property type="match status" value="1"/>
</dbReference>
<keyword evidence="4" id="KW-1185">Reference proteome</keyword>
<sequence length="294" mass="32236">MRANLPGLVQRPSARHCSPPSFKRRHDPLSRPTHAHDSQMAPFTKHNANFFLLPFLCAVAWLLLFLVTLSAPIAKSIYLAQVNINLDINTGKDAGPFHIPGVSVATVQESLRFGVFGYCSSGVHANELGVFNQDQPAECSPKHLGYKFDSEVLKILHLDKIAGDISETIRFGLSTHIVATVLAFVTLLLSLAAPWVSHWLYDVVTAICASLASLFAMIAFAFAAAFANSANKILGAVDSLSVKKGNGVWMDLVAWLLLFLASVVTVRVWWQKRKEDRARRASSDGPLMRQTSKV</sequence>
<dbReference type="STRING" id="1314781.A0A165B127"/>
<dbReference type="GO" id="GO:0035838">
    <property type="term" value="C:growing cell tip"/>
    <property type="evidence" value="ECO:0007669"/>
    <property type="project" value="TreeGrafter"/>
</dbReference>
<evidence type="ECO:0000313" key="4">
    <source>
        <dbReference type="Proteomes" id="UP000077266"/>
    </source>
</evidence>
<feature type="transmembrane region" description="Helical" evidence="2">
    <location>
        <begin position="247"/>
        <end position="270"/>
    </location>
</feature>
<evidence type="ECO:0000256" key="1">
    <source>
        <dbReference type="SAM" id="MobiDB-lite"/>
    </source>
</evidence>
<feature type="transmembrane region" description="Helical" evidence="2">
    <location>
        <begin position="177"/>
        <end position="196"/>
    </location>
</feature>
<proteinExistence type="predicted"/>
<dbReference type="PANTHER" id="PTHR28013:SF4">
    <property type="entry name" value="MARVEL DOMAIN-CONTAINING PROTEIN"/>
    <property type="match status" value="1"/>
</dbReference>
<dbReference type="PANTHER" id="PTHR28013">
    <property type="entry name" value="PROTEIN DCV1-RELATED"/>
    <property type="match status" value="1"/>
</dbReference>
<gene>
    <name evidence="3" type="ORF">EXIGLDRAFT_460984</name>
</gene>
<dbReference type="InParanoid" id="A0A165B127"/>
<dbReference type="EMBL" id="KV426583">
    <property type="protein sequence ID" value="KZV79638.1"/>
    <property type="molecule type" value="Genomic_DNA"/>
</dbReference>
<accession>A0A165B127</accession>
<feature type="transmembrane region" description="Helical" evidence="2">
    <location>
        <begin position="203"/>
        <end position="227"/>
    </location>
</feature>
<dbReference type="AlphaFoldDB" id="A0A165B127"/>
<dbReference type="InterPro" id="IPR009571">
    <property type="entry name" value="SUR7/Rim9-like_fungi"/>
</dbReference>
<dbReference type="OrthoDB" id="2354757at2759"/>
<keyword evidence="2" id="KW-0472">Membrane</keyword>
<evidence type="ECO:0000256" key="2">
    <source>
        <dbReference type="SAM" id="Phobius"/>
    </source>
</evidence>
<dbReference type="InterPro" id="IPR051380">
    <property type="entry name" value="pH-response_reg_palI/RIM9"/>
</dbReference>
<reference evidence="3 4" key="1">
    <citation type="journal article" date="2016" name="Mol. Biol. Evol.">
        <title>Comparative Genomics of Early-Diverging Mushroom-Forming Fungi Provides Insights into the Origins of Lignocellulose Decay Capabilities.</title>
        <authorList>
            <person name="Nagy L.G."/>
            <person name="Riley R."/>
            <person name="Tritt A."/>
            <person name="Adam C."/>
            <person name="Daum C."/>
            <person name="Floudas D."/>
            <person name="Sun H."/>
            <person name="Yadav J.S."/>
            <person name="Pangilinan J."/>
            <person name="Larsson K.H."/>
            <person name="Matsuura K."/>
            <person name="Barry K."/>
            <person name="Labutti K."/>
            <person name="Kuo R."/>
            <person name="Ohm R.A."/>
            <person name="Bhattacharya S.S."/>
            <person name="Shirouzu T."/>
            <person name="Yoshinaga Y."/>
            <person name="Martin F.M."/>
            <person name="Grigoriev I.V."/>
            <person name="Hibbett D.S."/>
        </authorList>
    </citation>
    <scope>NUCLEOTIDE SEQUENCE [LARGE SCALE GENOMIC DNA]</scope>
    <source>
        <strain evidence="3 4">HHB12029</strain>
    </source>
</reference>
<name>A0A165B127_EXIGL</name>
<dbReference type="Proteomes" id="UP000077266">
    <property type="component" value="Unassembled WGS sequence"/>
</dbReference>
<feature type="transmembrane region" description="Helical" evidence="2">
    <location>
        <begin position="50"/>
        <end position="73"/>
    </location>
</feature>
<protein>
    <recommendedName>
        <fullName evidence="5">Pali-domain-containing protein</fullName>
    </recommendedName>
</protein>
<organism evidence="3 4">
    <name type="scientific">Exidia glandulosa HHB12029</name>
    <dbReference type="NCBI Taxonomy" id="1314781"/>
    <lineage>
        <taxon>Eukaryota</taxon>
        <taxon>Fungi</taxon>
        <taxon>Dikarya</taxon>
        <taxon>Basidiomycota</taxon>
        <taxon>Agaricomycotina</taxon>
        <taxon>Agaricomycetes</taxon>
        <taxon>Auriculariales</taxon>
        <taxon>Exidiaceae</taxon>
        <taxon>Exidia</taxon>
    </lineage>
</organism>
<feature type="region of interest" description="Disordered" evidence="1">
    <location>
        <begin position="1"/>
        <end position="38"/>
    </location>
</feature>